<accession>A0AA88LY00</accession>
<dbReference type="AlphaFoldDB" id="A0AA88LY00"/>
<evidence type="ECO:0000313" key="2">
    <source>
        <dbReference type="EMBL" id="KAK2826443.1"/>
    </source>
</evidence>
<dbReference type="EMBL" id="JAUPFM010000016">
    <property type="protein sequence ID" value="KAK2826443.1"/>
    <property type="molecule type" value="Genomic_DNA"/>
</dbReference>
<proteinExistence type="predicted"/>
<evidence type="ECO:0000313" key="3">
    <source>
        <dbReference type="Proteomes" id="UP001187415"/>
    </source>
</evidence>
<gene>
    <name evidence="2" type="ORF">Q5P01_020657</name>
</gene>
<organism evidence="2 3">
    <name type="scientific">Channa striata</name>
    <name type="common">Snakehead murrel</name>
    <name type="synonym">Ophicephalus striatus</name>
    <dbReference type="NCBI Taxonomy" id="64152"/>
    <lineage>
        <taxon>Eukaryota</taxon>
        <taxon>Metazoa</taxon>
        <taxon>Chordata</taxon>
        <taxon>Craniata</taxon>
        <taxon>Vertebrata</taxon>
        <taxon>Euteleostomi</taxon>
        <taxon>Actinopterygii</taxon>
        <taxon>Neopterygii</taxon>
        <taxon>Teleostei</taxon>
        <taxon>Neoteleostei</taxon>
        <taxon>Acanthomorphata</taxon>
        <taxon>Anabantaria</taxon>
        <taxon>Anabantiformes</taxon>
        <taxon>Channoidei</taxon>
        <taxon>Channidae</taxon>
        <taxon>Channa</taxon>
    </lineage>
</organism>
<keyword evidence="3" id="KW-1185">Reference proteome</keyword>
<dbReference type="Proteomes" id="UP001187415">
    <property type="component" value="Unassembled WGS sequence"/>
</dbReference>
<feature type="region of interest" description="Disordered" evidence="1">
    <location>
        <begin position="77"/>
        <end position="103"/>
    </location>
</feature>
<evidence type="ECO:0000256" key="1">
    <source>
        <dbReference type="SAM" id="MobiDB-lite"/>
    </source>
</evidence>
<protein>
    <submittedName>
        <fullName evidence="2">Uncharacterized protein</fullName>
    </submittedName>
</protein>
<reference evidence="2" key="1">
    <citation type="submission" date="2023-07" db="EMBL/GenBank/DDBJ databases">
        <title>Chromosome-level Genome Assembly of Striped Snakehead (Channa striata).</title>
        <authorList>
            <person name="Liu H."/>
        </authorList>
    </citation>
    <scope>NUCLEOTIDE SEQUENCE</scope>
    <source>
        <strain evidence="2">Gz</strain>
        <tissue evidence="2">Muscle</tissue>
    </source>
</reference>
<name>A0AA88LY00_CHASR</name>
<sequence>MLHPGILQLTCDYPSRPPKKTVLDNALIQIRPRLSHHAGISDRDANKGESKIFQTCGRAVQRGIPCLQSNLLGDEQRRAAQQQQQRRKRQSFSCVFGPQRARAKKDEGLEDSYSLLKSLHKSK</sequence>
<comment type="caution">
    <text evidence="2">The sequence shown here is derived from an EMBL/GenBank/DDBJ whole genome shotgun (WGS) entry which is preliminary data.</text>
</comment>